<dbReference type="AlphaFoldDB" id="A0A238L8G0"/>
<dbReference type="RefSeq" id="WP_245820390.1">
    <property type="nucleotide sequence ID" value="NZ_FXZK01000001.1"/>
</dbReference>
<reference evidence="4 5" key="1">
    <citation type="submission" date="2017-05" db="EMBL/GenBank/DDBJ databases">
        <authorList>
            <person name="Song R."/>
            <person name="Chenine A.L."/>
            <person name="Ruprecht R.M."/>
        </authorList>
    </citation>
    <scope>NUCLEOTIDE SEQUENCE [LARGE SCALE GENOMIC DNA]</scope>
    <source>
        <strain evidence="4 5">CECT 8899</strain>
    </source>
</reference>
<feature type="chain" id="PRO_5012218354" description="Extensin-like C-terminal domain-containing protein" evidence="2">
    <location>
        <begin position="21"/>
        <end position="504"/>
    </location>
</feature>
<keyword evidence="5" id="KW-1185">Reference proteome</keyword>
<evidence type="ECO:0000256" key="2">
    <source>
        <dbReference type="SAM" id="SignalP"/>
    </source>
</evidence>
<gene>
    <name evidence="4" type="ORF">LOM8899_00090</name>
</gene>
<feature type="domain" description="Extensin-like C-terminal" evidence="3">
    <location>
        <begin position="351"/>
        <end position="504"/>
    </location>
</feature>
<dbReference type="Proteomes" id="UP000201613">
    <property type="component" value="Unassembled WGS sequence"/>
</dbReference>
<evidence type="ECO:0000256" key="1">
    <source>
        <dbReference type="SAM" id="MobiDB-lite"/>
    </source>
</evidence>
<evidence type="ECO:0000259" key="3">
    <source>
        <dbReference type="Pfam" id="PF06904"/>
    </source>
</evidence>
<evidence type="ECO:0000313" key="5">
    <source>
        <dbReference type="Proteomes" id="UP000201613"/>
    </source>
</evidence>
<proteinExistence type="predicted"/>
<keyword evidence="2" id="KW-0732">Signal</keyword>
<feature type="signal peptide" evidence="2">
    <location>
        <begin position="1"/>
        <end position="20"/>
    </location>
</feature>
<organism evidence="4 5">
    <name type="scientific">Flavimaricola marinus</name>
    <dbReference type="NCBI Taxonomy" id="1819565"/>
    <lineage>
        <taxon>Bacteria</taxon>
        <taxon>Pseudomonadati</taxon>
        <taxon>Pseudomonadota</taxon>
        <taxon>Alphaproteobacteria</taxon>
        <taxon>Rhodobacterales</taxon>
        <taxon>Paracoccaceae</taxon>
        <taxon>Flavimaricola</taxon>
    </lineage>
</organism>
<dbReference type="InterPro" id="IPR009683">
    <property type="entry name" value="Extensin-like_C"/>
</dbReference>
<sequence length="504" mass="52210">MTGRATWIALAAGLGLMANAALSDAPDAAIRPVARTVAEALPAGVTPTVPESELAATLQASILATGGTSPAPETGSDTAPETVAEVAPAAPGIGPQPRPFAVLMRGLRQAGPPPVPAQWIAALDQGLPLPLLLILDTQHRAQAAPLLPRYAGLDGNGIAPGPLAVLSSVQAPGARLSRQEARLRNGSRVSVDVGRLSRLFASTLSNRVRISRPDVIVVPDETMLSAALDRPGVRPQPRPGSVAEEAGRTTNKAPVRPGLRPMLRPVLPEAQRRADLVMFVGPDAARPGGDGAAIAPPTLSEQAVAVALVPPNRPEAITQAYIAARAERARGAVCGNPDIQGRVVDPVGNGGGGGCGIANPVRVTSVSDVRLSTPATIDCTTAEALNRWVRQGARPAIGNTGGGIAELRIMGSYSCRTRNNQSGARLSEHAKGRALDIGGIVLRDGNQISVLRHWGSNAYGAALRQMHRAACGRFGTVLGPDANAAHRDHFHFDTARYRSGSYCR</sequence>
<evidence type="ECO:0000313" key="4">
    <source>
        <dbReference type="EMBL" id="SMY05969.1"/>
    </source>
</evidence>
<protein>
    <recommendedName>
        <fullName evidence="3">Extensin-like C-terminal domain-containing protein</fullName>
    </recommendedName>
</protein>
<dbReference type="EMBL" id="FXZK01000001">
    <property type="protein sequence ID" value="SMY05969.1"/>
    <property type="molecule type" value="Genomic_DNA"/>
</dbReference>
<name>A0A238L8G0_9RHOB</name>
<feature type="region of interest" description="Disordered" evidence="1">
    <location>
        <begin position="229"/>
        <end position="261"/>
    </location>
</feature>
<dbReference type="Pfam" id="PF06904">
    <property type="entry name" value="Extensin-like_C"/>
    <property type="match status" value="1"/>
</dbReference>
<accession>A0A238L8G0</accession>